<dbReference type="RefSeq" id="WP_181319970.1">
    <property type="nucleotide sequence ID" value="NZ_PYAX01000001.1"/>
</dbReference>
<gene>
    <name evidence="1" type="ORF">B0I31_101847</name>
</gene>
<evidence type="ECO:0000313" key="2">
    <source>
        <dbReference type="Proteomes" id="UP000241118"/>
    </source>
</evidence>
<protein>
    <recommendedName>
        <fullName evidence="3">PemK-like, MazF-like toxin of type II toxin-antitoxin system</fullName>
    </recommendedName>
</protein>
<proteinExistence type="predicted"/>
<evidence type="ECO:0008006" key="3">
    <source>
        <dbReference type="Google" id="ProtNLM"/>
    </source>
</evidence>
<sequence>MREPLVGFIRTDDLEQLGKDELVRLQGAISPRTLAAVNEALKIVLGLP</sequence>
<dbReference type="Proteomes" id="UP000241118">
    <property type="component" value="Unassembled WGS sequence"/>
</dbReference>
<keyword evidence="2" id="KW-1185">Reference proteome</keyword>
<dbReference type="EMBL" id="PYAX01000001">
    <property type="protein sequence ID" value="PSL58626.1"/>
    <property type="molecule type" value="Genomic_DNA"/>
</dbReference>
<evidence type="ECO:0000313" key="1">
    <source>
        <dbReference type="EMBL" id="PSL58626.1"/>
    </source>
</evidence>
<dbReference type="AlphaFoldDB" id="A0A2P8IJK2"/>
<reference evidence="1 2" key="1">
    <citation type="submission" date="2018-03" db="EMBL/GenBank/DDBJ databases">
        <title>Genomic Encyclopedia of Type Strains, Phase III (KMG-III): the genomes of soil and plant-associated and newly described type strains.</title>
        <authorList>
            <person name="Whitman W."/>
        </authorList>
    </citation>
    <scope>NUCLEOTIDE SEQUENCE [LARGE SCALE GENOMIC DNA]</scope>
    <source>
        <strain evidence="1 2">CGMCC 4.7097</strain>
    </source>
</reference>
<comment type="caution">
    <text evidence="1">The sequence shown here is derived from an EMBL/GenBank/DDBJ whole genome shotgun (WGS) entry which is preliminary data.</text>
</comment>
<organism evidence="1 2">
    <name type="scientific">Saccharothrix carnea</name>
    <dbReference type="NCBI Taxonomy" id="1280637"/>
    <lineage>
        <taxon>Bacteria</taxon>
        <taxon>Bacillati</taxon>
        <taxon>Actinomycetota</taxon>
        <taxon>Actinomycetes</taxon>
        <taxon>Pseudonocardiales</taxon>
        <taxon>Pseudonocardiaceae</taxon>
        <taxon>Saccharothrix</taxon>
    </lineage>
</organism>
<accession>A0A2P8IJK2</accession>
<name>A0A2P8IJK2_SACCR</name>